<comment type="caution">
    <text evidence="3">The sequence shown here is derived from an EMBL/GenBank/DDBJ whole genome shotgun (WGS) entry which is preliminary data.</text>
</comment>
<gene>
    <name evidence="3" type="ORF">FMM08_10815</name>
</gene>
<sequence>MFATSARTADGTDLRASTSDLRSQVVARERDVARDDAHLAQLQEEVASLGRQVDDPAAQRLQAEAGTLAGSAGLDPVDGPGLVITLDDAPRAADTAAAAGASGVSADVLIVHQQDLQAVVNALWAGGATAVGLQDQRIISTSAVRCVGNVLRLQGRLYAPPYTVRAVGDPTALRAAVDASPAVRSYLSDAARVGLGWQLSQQDVSVPGWDGSLQLAHATVPR</sequence>
<dbReference type="Proteomes" id="UP000321234">
    <property type="component" value="Unassembled WGS sequence"/>
</dbReference>
<evidence type="ECO:0000313" key="4">
    <source>
        <dbReference type="Proteomes" id="UP000321234"/>
    </source>
</evidence>
<proteinExistence type="inferred from homology"/>
<keyword evidence="4" id="KW-1185">Reference proteome</keyword>
<dbReference type="Pfam" id="PF05949">
    <property type="entry name" value="DUF881"/>
    <property type="match status" value="1"/>
</dbReference>
<dbReference type="Gene3D" id="3.30.70.1880">
    <property type="entry name" value="Protein of unknown function DUF881"/>
    <property type="match status" value="1"/>
</dbReference>
<dbReference type="OrthoDB" id="3214641at2"/>
<dbReference type="InterPro" id="IPR010273">
    <property type="entry name" value="DUF881"/>
</dbReference>
<accession>A0A5C8ZH27</accession>
<dbReference type="GO" id="GO:0005886">
    <property type="term" value="C:plasma membrane"/>
    <property type="evidence" value="ECO:0007669"/>
    <property type="project" value="TreeGrafter"/>
</dbReference>
<feature type="region of interest" description="Disordered" evidence="2">
    <location>
        <begin position="1"/>
        <end position="20"/>
    </location>
</feature>
<evidence type="ECO:0000256" key="1">
    <source>
        <dbReference type="ARBA" id="ARBA00009108"/>
    </source>
</evidence>
<protein>
    <submittedName>
        <fullName evidence="3">DUF881 domain-containing protein</fullName>
    </submittedName>
</protein>
<dbReference type="AlphaFoldDB" id="A0A5C8ZH27"/>
<name>A0A5C8ZH27_9ACTN</name>
<dbReference type="PANTHER" id="PTHR37313:SF4">
    <property type="entry name" value="CONSERVED MEMBRANE PROTEIN-RELATED"/>
    <property type="match status" value="1"/>
</dbReference>
<organism evidence="3 4">
    <name type="scientific">Quadrisphaera setariae</name>
    <dbReference type="NCBI Taxonomy" id="2593304"/>
    <lineage>
        <taxon>Bacteria</taxon>
        <taxon>Bacillati</taxon>
        <taxon>Actinomycetota</taxon>
        <taxon>Actinomycetes</taxon>
        <taxon>Kineosporiales</taxon>
        <taxon>Kineosporiaceae</taxon>
        <taxon>Quadrisphaera</taxon>
    </lineage>
</organism>
<evidence type="ECO:0000313" key="3">
    <source>
        <dbReference type="EMBL" id="TXR56206.1"/>
    </source>
</evidence>
<dbReference type="PANTHER" id="PTHR37313">
    <property type="entry name" value="UPF0749 PROTEIN RV1825"/>
    <property type="match status" value="1"/>
</dbReference>
<comment type="similarity">
    <text evidence="1">Belongs to the UPF0749 family.</text>
</comment>
<dbReference type="EMBL" id="VKAC01000006">
    <property type="protein sequence ID" value="TXR56206.1"/>
    <property type="molecule type" value="Genomic_DNA"/>
</dbReference>
<evidence type="ECO:0000256" key="2">
    <source>
        <dbReference type="SAM" id="MobiDB-lite"/>
    </source>
</evidence>
<reference evidence="3 4" key="1">
    <citation type="submission" date="2019-07" db="EMBL/GenBank/DDBJ databases">
        <title>Quadrisphaera sp. strain DD2A genome sequencing and assembly.</title>
        <authorList>
            <person name="Kim I."/>
        </authorList>
    </citation>
    <scope>NUCLEOTIDE SEQUENCE [LARGE SCALE GENOMIC DNA]</scope>
    <source>
        <strain evidence="3 4">DD2A</strain>
    </source>
</reference>